<protein>
    <recommendedName>
        <fullName evidence="6">Peptidase M14 domain-containing protein</fullName>
    </recommendedName>
</protein>
<feature type="active site" description="Proton donor/acceptor" evidence="5">
    <location>
        <position position="278"/>
    </location>
</feature>
<keyword evidence="8" id="KW-1185">Reference proteome</keyword>
<organism evidence="7 8">
    <name type="scientific">Hydrogenophaga palleronii</name>
    <dbReference type="NCBI Taxonomy" id="65655"/>
    <lineage>
        <taxon>Bacteria</taxon>
        <taxon>Pseudomonadati</taxon>
        <taxon>Pseudomonadota</taxon>
        <taxon>Betaproteobacteria</taxon>
        <taxon>Burkholderiales</taxon>
        <taxon>Comamonadaceae</taxon>
        <taxon>Hydrogenophaga</taxon>
    </lineage>
</organism>
<comment type="cofactor">
    <cofactor evidence="1">
        <name>Zn(2+)</name>
        <dbReference type="ChEBI" id="CHEBI:29105"/>
    </cofactor>
</comment>
<dbReference type="Pfam" id="PF24827">
    <property type="entry name" value="AstE_AspA_cat"/>
    <property type="match status" value="1"/>
</dbReference>
<keyword evidence="3" id="KW-0378">Hydrolase</keyword>
<keyword evidence="2" id="KW-0479">Metal-binding</keyword>
<evidence type="ECO:0000256" key="1">
    <source>
        <dbReference type="ARBA" id="ARBA00001947"/>
    </source>
</evidence>
<dbReference type="InterPro" id="IPR000834">
    <property type="entry name" value="Peptidase_M14"/>
</dbReference>
<dbReference type="SUPFAM" id="SSF53187">
    <property type="entry name" value="Zn-dependent exopeptidases"/>
    <property type="match status" value="1"/>
</dbReference>
<comment type="caution">
    <text evidence="7">The sequence shown here is derived from an EMBL/GenBank/DDBJ whole genome shotgun (WGS) entry which is preliminary data.</text>
</comment>
<dbReference type="Gene3D" id="3.40.630.10">
    <property type="entry name" value="Zn peptidases"/>
    <property type="match status" value="1"/>
</dbReference>
<accession>A0ABU1WFS9</accession>
<evidence type="ECO:0000256" key="4">
    <source>
        <dbReference type="ARBA" id="ARBA00022833"/>
    </source>
</evidence>
<reference evidence="7 8" key="1">
    <citation type="submission" date="2023-07" db="EMBL/GenBank/DDBJ databases">
        <title>Sorghum-associated microbial communities from plants grown in Nebraska, USA.</title>
        <authorList>
            <person name="Schachtman D."/>
        </authorList>
    </citation>
    <scope>NUCLEOTIDE SEQUENCE [LARGE SCALE GENOMIC DNA]</scope>
    <source>
        <strain evidence="7 8">4249</strain>
    </source>
</reference>
<dbReference type="CDD" id="cd06231">
    <property type="entry name" value="M14_REP34-like"/>
    <property type="match status" value="1"/>
</dbReference>
<proteinExistence type="inferred from homology"/>
<keyword evidence="4" id="KW-0862">Zinc</keyword>
<evidence type="ECO:0000313" key="8">
    <source>
        <dbReference type="Proteomes" id="UP001265700"/>
    </source>
</evidence>
<name>A0ABU1WFS9_9BURK</name>
<evidence type="ECO:0000256" key="2">
    <source>
        <dbReference type="ARBA" id="ARBA00022723"/>
    </source>
</evidence>
<comment type="similarity">
    <text evidence="5">Belongs to the peptidase M14 family.</text>
</comment>
<feature type="domain" description="Peptidase M14" evidence="6">
    <location>
        <begin position="34"/>
        <end position="310"/>
    </location>
</feature>
<evidence type="ECO:0000256" key="3">
    <source>
        <dbReference type="ARBA" id="ARBA00022801"/>
    </source>
</evidence>
<dbReference type="EMBL" id="JAVDWU010000001">
    <property type="protein sequence ID" value="MDR7148122.1"/>
    <property type="molecule type" value="Genomic_DNA"/>
</dbReference>
<sequence>MHIMNLTPDSYPIGTPGQPWGATELAEWRARQMKQRSYAADVLNAIDALRSRFDVSTYGEVRYGDEHYPLMAIRSRHWQAARPCVLVTGGVHGYETSGVHGALQFVDQHAQPLSEAVNLLVVPCVSPWSYERVHRWNFDAIDPNRSFRESSPAQESVALMQLIASLAERFTAHIDLHETTDTDESEYRPALAARDGLPFEPGTIPDGFYLVDDAGNPQPAFQQAIIAAVQKVTHIAPADADGQIIGSPMVAPGVIRYPFKSLGLCAGVTGARYTTTTEVYPDSAIATPEQCIAAQVEAVRAAIAFVVAAQRASADML</sequence>
<evidence type="ECO:0000259" key="6">
    <source>
        <dbReference type="PROSITE" id="PS52035"/>
    </source>
</evidence>
<dbReference type="PROSITE" id="PS52035">
    <property type="entry name" value="PEPTIDASE_M14"/>
    <property type="match status" value="1"/>
</dbReference>
<dbReference type="Proteomes" id="UP001265700">
    <property type="component" value="Unassembled WGS sequence"/>
</dbReference>
<evidence type="ECO:0000313" key="7">
    <source>
        <dbReference type="EMBL" id="MDR7148122.1"/>
    </source>
</evidence>
<dbReference type="InterPro" id="IPR055438">
    <property type="entry name" value="AstE_AspA_cat"/>
</dbReference>
<evidence type="ECO:0000256" key="5">
    <source>
        <dbReference type="PROSITE-ProRule" id="PRU01379"/>
    </source>
</evidence>
<gene>
    <name evidence="7" type="ORF">J2W49_000050</name>
</gene>